<evidence type="ECO:0000313" key="2">
    <source>
        <dbReference type="EMBL" id="KKP88431.1"/>
    </source>
</evidence>
<reference evidence="2 3" key="1">
    <citation type="journal article" date="2015" name="Nature">
        <title>rRNA introns, odd ribosomes, and small enigmatic genomes across a large radiation of phyla.</title>
        <authorList>
            <person name="Brown C.T."/>
            <person name="Hug L.A."/>
            <person name="Thomas B.C."/>
            <person name="Sharon I."/>
            <person name="Castelle C.J."/>
            <person name="Singh A."/>
            <person name="Wilkins M.J."/>
            <person name="Williams K.H."/>
            <person name="Banfield J.F."/>
        </authorList>
    </citation>
    <scope>NUCLEOTIDE SEQUENCE [LARGE SCALE GENOMIC DNA]</scope>
</reference>
<dbReference type="EMBL" id="LBQZ01000018">
    <property type="protein sequence ID" value="KKP88431.1"/>
    <property type="molecule type" value="Genomic_DNA"/>
</dbReference>
<feature type="transmembrane region" description="Helical" evidence="1">
    <location>
        <begin position="12"/>
        <end position="30"/>
    </location>
</feature>
<evidence type="ECO:0000313" key="3">
    <source>
        <dbReference type="Proteomes" id="UP000034798"/>
    </source>
</evidence>
<keyword evidence="1" id="KW-0812">Transmembrane</keyword>
<keyword evidence="1" id="KW-1133">Transmembrane helix</keyword>
<proteinExistence type="predicted"/>
<organism evidence="2 3">
    <name type="scientific">Candidatus Nomurabacteria bacterium GW2011_GWC2_35_8</name>
    <dbReference type="NCBI Taxonomy" id="1618752"/>
    <lineage>
        <taxon>Bacteria</taxon>
        <taxon>Candidatus Nomuraibacteriota</taxon>
    </lineage>
</organism>
<dbReference type="Proteomes" id="UP000034798">
    <property type="component" value="Unassembled WGS sequence"/>
</dbReference>
<name>A0A0G0DI36_9BACT</name>
<accession>A0A0G0DI36</accession>
<comment type="caution">
    <text evidence="2">The sequence shown here is derived from an EMBL/GenBank/DDBJ whole genome shotgun (WGS) entry which is preliminary data.</text>
</comment>
<evidence type="ECO:0000256" key="1">
    <source>
        <dbReference type="SAM" id="Phobius"/>
    </source>
</evidence>
<protein>
    <submittedName>
        <fullName evidence="2">Uncharacterized protein</fullName>
    </submittedName>
</protein>
<sequence>MINKIKNGREGGFIKLIILIIVVLLLMRYFNLTITGVLSYFHLTWTDIMNWFNQALNWLKDLFISVK</sequence>
<dbReference type="AlphaFoldDB" id="A0A0G0DI36"/>
<gene>
    <name evidence="2" type="ORF">UR91_C0018G0002</name>
</gene>
<keyword evidence="1" id="KW-0472">Membrane</keyword>